<protein>
    <submittedName>
        <fullName evidence="4">Retrovirus-related Pol polyprotein from transposon RE1</fullName>
    </submittedName>
</protein>
<dbReference type="SUPFAM" id="SSF53098">
    <property type="entry name" value="Ribonuclease H-like"/>
    <property type="match status" value="1"/>
</dbReference>
<dbReference type="GO" id="GO:0003677">
    <property type="term" value="F:DNA binding"/>
    <property type="evidence" value="ECO:0007669"/>
    <property type="project" value="InterPro"/>
</dbReference>
<dbReference type="CDD" id="cd09272">
    <property type="entry name" value="RNase_HI_RT_Ty1"/>
    <property type="match status" value="1"/>
</dbReference>
<evidence type="ECO:0000313" key="5">
    <source>
        <dbReference type="Proteomes" id="UP001289374"/>
    </source>
</evidence>
<feature type="domain" description="hAT-like transposase RNase-H fold" evidence="3">
    <location>
        <begin position="1"/>
        <end position="52"/>
    </location>
</feature>
<organism evidence="4 5">
    <name type="scientific">Sesamum angolense</name>
    <dbReference type="NCBI Taxonomy" id="2727404"/>
    <lineage>
        <taxon>Eukaryota</taxon>
        <taxon>Viridiplantae</taxon>
        <taxon>Streptophyta</taxon>
        <taxon>Embryophyta</taxon>
        <taxon>Tracheophyta</taxon>
        <taxon>Spermatophyta</taxon>
        <taxon>Magnoliopsida</taxon>
        <taxon>eudicotyledons</taxon>
        <taxon>Gunneridae</taxon>
        <taxon>Pentapetalae</taxon>
        <taxon>asterids</taxon>
        <taxon>lamiids</taxon>
        <taxon>Lamiales</taxon>
        <taxon>Pedaliaceae</taxon>
        <taxon>Sesamum</taxon>
    </lineage>
</organism>
<dbReference type="Pfam" id="PF05699">
    <property type="entry name" value="Dimer_Tnp_hAT"/>
    <property type="match status" value="1"/>
</dbReference>
<evidence type="ECO:0000259" key="3">
    <source>
        <dbReference type="Pfam" id="PF14372"/>
    </source>
</evidence>
<keyword evidence="5" id="KW-1185">Reference proteome</keyword>
<feature type="domain" description="HAT C-terminal dimerisation" evidence="1">
    <location>
        <begin position="110"/>
        <end position="192"/>
    </location>
</feature>
<dbReference type="InterPro" id="IPR043502">
    <property type="entry name" value="DNA/RNA_pol_sf"/>
</dbReference>
<evidence type="ECO:0000259" key="2">
    <source>
        <dbReference type="Pfam" id="PF07727"/>
    </source>
</evidence>
<evidence type="ECO:0000259" key="1">
    <source>
        <dbReference type="Pfam" id="PF05699"/>
    </source>
</evidence>
<dbReference type="InterPro" id="IPR008906">
    <property type="entry name" value="HATC_C_dom"/>
</dbReference>
<comment type="caution">
    <text evidence="4">The sequence shown here is derived from an EMBL/GenBank/DDBJ whole genome shotgun (WGS) entry which is preliminary data.</text>
</comment>
<proteinExistence type="predicted"/>
<dbReference type="GO" id="GO:0046983">
    <property type="term" value="F:protein dimerization activity"/>
    <property type="evidence" value="ECO:0007669"/>
    <property type="project" value="InterPro"/>
</dbReference>
<dbReference type="Pfam" id="PF14372">
    <property type="entry name" value="hAT-like_RNase-H"/>
    <property type="match status" value="1"/>
</dbReference>
<dbReference type="Proteomes" id="UP001289374">
    <property type="component" value="Unassembled WGS sequence"/>
</dbReference>
<sequence length="511" mass="58283">MNMVIYYAVILDPRYKLEYIEFSFDTLYEDVTQCLLMKEKVKIGMVELFNTYKGMHESSGSSISSSSLSNPISSAKLASTTCLDMTSRTCMQERFQKFKTGGKRYVVKSELDKYLGEDLEVFQKEVDILNWWKVNSHRFPILSKIARDILAVPVSTVASESAFSTGGRVLDAFRSALSPKIVQALICAQDWLRMDSKPINVEEDLCEIETIERDNAFLHGFLDEDVYMDPPDGFIGAQPGQVCKLQKSLYGLKQASRQWNLELTTKLLDFSFQQSSHEHCLFIKRSDGEFIALLVYVDDILQTGSSDATLHAVKEYLDRLFTIKYLSPAKYFLDTYRRLVGRLLYLEFTRPDISFSVQQLSPFLQAPRTSHWDVALHVLRYLKGTPSTGLFFSSTSLIHLNAYSDASWASCSDLRRSITGYCVFLGSSLISWKTKKQATISRSSAEAEYHRLASTVCELLWISYVLRDLDFSVPLPIPLWCDNQAALHITANPVFQERTKHLDIDCHLIRD</sequence>
<reference evidence="4" key="1">
    <citation type="submission" date="2020-06" db="EMBL/GenBank/DDBJ databases">
        <authorList>
            <person name="Li T."/>
            <person name="Hu X."/>
            <person name="Zhang T."/>
            <person name="Song X."/>
            <person name="Zhang H."/>
            <person name="Dai N."/>
            <person name="Sheng W."/>
            <person name="Hou X."/>
            <person name="Wei L."/>
        </authorList>
    </citation>
    <scope>NUCLEOTIDE SEQUENCE</scope>
    <source>
        <strain evidence="4">K16</strain>
        <tissue evidence="4">Leaf</tissue>
    </source>
</reference>
<dbReference type="EMBL" id="JACGWL010000001">
    <property type="protein sequence ID" value="KAK4411896.1"/>
    <property type="molecule type" value="Genomic_DNA"/>
</dbReference>
<dbReference type="InterPro" id="IPR013103">
    <property type="entry name" value="RVT_2"/>
</dbReference>
<dbReference type="Pfam" id="PF07727">
    <property type="entry name" value="RVT_2"/>
    <property type="match status" value="1"/>
</dbReference>
<dbReference type="PANTHER" id="PTHR11439">
    <property type="entry name" value="GAG-POL-RELATED RETROTRANSPOSON"/>
    <property type="match status" value="1"/>
</dbReference>
<dbReference type="InterPro" id="IPR012337">
    <property type="entry name" value="RNaseH-like_sf"/>
</dbReference>
<feature type="domain" description="Reverse transcriptase Ty1/copia-type" evidence="2">
    <location>
        <begin position="208"/>
        <end position="333"/>
    </location>
</feature>
<dbReference type="PANTHER" id="PTHR11439:SF465">
    <property type="entry name" value="REVERSE TRANSCRIPTASE TY1_COPIA-TYPE DOMAIN-CONTAINING PROTEIN"/>
    <property type="match status" value="1"/>
</dbReference>
<dbReference type="SUPFAM" id="SSF56672">
    <property type="entry name" value="DNA/RNA polymerases"/>
    <property type="match status" value="1"/>
</dbReference>
<gene>
    <name evidence="4" type="ORF">Sango_0262600</name>
</gene>
<name>A0AAE1XHB1_9LAMI</name>
<evidence type="ECO:0000313" key="4">
    <source>
        <dbReference type="EMBL" id="KAK4411896.1"/>
    </source>
</evidence>
<reference evidence="4" key="2">
    <citation type="journal article" date="2024" name="Plant">
        <title>Genomic evolution and insights into agronomic trait innovations of Sesamum species.</title>
        <authorList>
            <person name="Miao H."/>
            <person name="Wang L."/>
            <person name="Qu L."/>
            <person name="Liu H."/>
            <person name="Sun Y."/>
            <person name="Le M."/>
            <person name="Wang Q."/>
            <person name="Wei S."/>
            <person name="Zheng Y."/>
            <person name="Lin W."/>
            <person name="Duan Y."/>
            <person name="Cao H."/>
            <person name="Xiong S."/>
            <person name="Wang X."/>
            <person name="Wei L."/>
            <person name="Li C."/>
            <person name="Ma Q."/>
            <person name="Ju M."/>
            <person name="Zhao R."/>
            <person name="Li G."/>
            <person name="Mu C."/>
            <person name="Tian Q."/>
            <person name="Mei H."/>
            <person name="Zhang T."/>
            <person name="Gao T."/>
            <person name="Zhang H."/>
        </authorList>
    </citation>
    <scope>NUCLEOTIDE SEQUENCE</scope>
    <source>
        <strain evidence="4">K16</strain>
    </source>
</reference>
<dbReference type="InterPro" id="IPR025525">
    <property type="entry name" value="hAT-like_transposase_RNase-H"/>
</dbReference>
<dbReference type="AlphaFoldDB" id="A0AAE1XHB1"/>
<accession>A0AAE1XHB1</accession>